<name>A0ABR1Y8J8_9PEZI</name>
<dbReference type="Proteomes" id="UP001492380">
    <property type="component" value="Unassembled WGS sequence"/>
</dbReference>
<keyword evidence="2" id="KW-1185">Reference proteome</keyword>
<gene>
    <name evidence="1" type="ORF">HDK90DRAFT_529469</name>
</gene>
<organism evidence="1 2">
    <name type="scientific">Phyllosticta capitalensis</name>
    <dbReference type="NCBI Taxonomy" id="121624"/>
    <lineage>
        <taxon>Eukaryota</taxon>
        <taxon>Fungi</taxon>
        <taxon>Dikarya</taxon>
        <taxon>Ascomycota</taxon>
        <taxon>Pezizomycotina</taxon>
        <taxon>Dothideomycetes</taxon>
        <taxon>Dothideomycetes incertae sedis</taxon>
        <taxon>Botryosphaeriales</taxon>
        <taxon>Phyllostictaceae</taxon>
        <taxon>Phyllosticta</taxon>
    </lineage>
</organism>
<sequence>MSKDRQDDVMPLTNEQEKAECPKTSACEKVLRVAELRELIALAVIDTSSTAAEVSTDLLNLRLSQKAWNTIIKESPSIKRETFAIPLQQRRLPATTSGDRETQWRELVPLADLYDWNAPRYIQASDLDFNPILSNLTLRFKTNVATPTATQVNDTVKVKLGNDAWAQSFYVSYLNQESEPCVDGGVEVDLWKGFGKSTCDQFICQPPVSRMRITFFSDTETFIWGVRKAGGEIVVESGVQMWHVLATLLDALAVDGGKEIHDLYGEAADLVTERV</sequence>
<comment type="caution">
    <text evidence="1">The sequence shown here is derived from an EMBL/GenBank/DDBJ whole genome shotgun (WGS) entry which is preliminary data.</text>
</comment>
<dbReference type="EMBL" id="JBBWRZ010000015">
    <property type="protein sequence ID" value="KAK8222636.1"/>
    <property type="molecule type" value="Genomic_DNA"/>
</dbReference>
<protein>
    <submittedName>
        <fullName evidence="1">Uncharacterized protein</fullName>
    </submittedName>
</protein>
<reference evidence="1 2" key="1">
    <citation type="submission" date="2024-04" db="EMBL/GenBank/DDBJ databases">
        <title>Phyllosticta paracitricarpa is synonymous to the EU quarantine fungus P. citricarpa based on phylogenomic analyses.</title>
        <authorList>
            <consortium name="Lawrence Berkeley National Laboratory"/>
            <person name="Van Ingen-Buijs V.A."/>
            <person name="Van Westerhoven A.C."/>
            <person name="Haridas S."/>
            <person name="Skiadas P."/>
            <person name="Martin F."/>
            <person name="Groenewald J.Z."/>
            <person name="Crous P.W."/>
            <person name="Seidl M.F."/>
        </authorList>
    </citation>
    <scope>NUCLEOTIDE SEQUENCE [LARGE SCALE GENOMIC DNA]</scope>
    <source>
        <strain evidence="1 2">CBS 123374</strain>
    </source>
</reference>
<evidence type="ECO:0000313" key="1">
    <source>
        <dbReference type="EMBL" id="KAK8222636.1"/>
    </source>
</evidence>
<proteinExistence type="predicted"/>
<accession>A0ABR1Y8J8</accession>
<evidence type="ECO:0000313" key="2">
    <source>
        <dbReference type="Proteomes" id="UP001492380"/>
    </source>
</evidence>